<organism evidence="2 3">
    <name type="scientific">Mesoterricola silvestris</name>
    <dbReference type="NCBI Taxonomy" id="2927979"/>
    <lineage>
        <taxon>Bacteria</taxon>
        <taxon>Pseudomonadati</taxon>
        <taxon>Acidobacteriota</taxon>
        <taxon>Holophagae</taxon>
        <taxon>Holophagales</taxon>
        <taxon>Holophagaceae</taxon>
        <taxon>Mesoterricola</taxon>
    </lineage>
</organism>
<evidence type="ECO:0000259" key="1">
    <source>
        <dbReference type="Pfam" id="PF14258"/>
    </source>
</evidence>
<dbReference type="KEGG" id="msil:METEAL_26090"/>
<feature type="domain" description="DUF4350" evidence="1">
    <location>
        <begin position="53"/>
        <end position="228"/>
    </location>
</feature>
<dbReference type="EMBL" id="AP027080">
    <property type="protein sequence ID" value="BDU73435.1"/>
    <property type="molecule type" value="Genomic_DNA"/>
</dbReference>
<gene>
    <name evidence="2" type="ORF">METEAL_26090</name>
</gene>
<evidence type="ECO:0000313" key="2">
    <source>
        <dbReference type="EMBL" id="BDU73435.1"/>
    </source>
</evidence>
<protein>
    <recommendedName>
        <fullName evidence="1">DUF4350 domain-containing protein</fullName>
    </recommendedName>
</protein>
<evidence type="ECO:0000313" key="3">
    <source>
        <dbReference type="Proteomes" id="UP001238179"/>
    </source>
</evidence>
<dbReference type="InterPro" id="IPR025646">
    <property type="entry name" value="DUF4350"/>
</dbReference>
<dbReference type="AlphaFoldDB" id="A0AA48GPQ2"/>
<keyword evidence="3" id="KW-1185">Reference proteome</keyword>
<dbReference type="RefSeq" id="WP_316412102.1">
    <property type="nucleotide sequence ID" value="NZ_AP027080.1"/>
</dbReference>
<accession>A0AA48GPQ2</accession>
<name>A0AA48GPQ2_9BACT</name>
<dbReference type="Pfam" id="PF14258">
    <property type="entry name" value="DUF4350"/>
    <property type="match status" value="1"/>
</dbReference>
<dbReference type="Proteomes" id="UP001238179">
    <property type="component" value="Chromosome"/>
</dbReference>
<proteinExistence type="predicted"/>
<sequence length="395" mass="43420">MTAGRRILAGGLLLLAAAVLALAWMSRESFTRQSQDVEEGYRGEALENRTLLLQKWLEAGGRPATRGGGELKGAALPDHGTLILLHLSQPLTVAETESLLAWVRRGGHLLTDGTATPFEDGRSLAPLHAALGVRVVDRHEGRAVKDPAPMTCTFKGDNPPYRVDGDDRWRLVPDREDDWAYRMGSDGKFVFLTRPEGEGRLTLTPDLRFVYGQHLTQDDNAAYLARLLNFRPDGNPVVVWSRPVDLSLFPWLWAHARALVLSLAALLGAWVWRGWGRFGPPLADPPSRRRSLREHLIASARFMWHGGSGAHLVRRAREALEARAARLNPAYPALAPGPRADWLALASGGNPDALFTALDDRPGRSPQALAQDLLVLERARQRLKPPPSSPSQDAP</sequence>
<reference evidence="3" key="1">
    <citation type="journal article" date="2023" name="Int. J. Syst. Evol. Microbiol.">
        <title>Mesoterricola silvestris gen. nov., sp. nov., Mesoterricola sediminis sp. nov., Geothrix oryzae sp. nov., Geothrix edaphica sp. nov., Geothrix rubra sp. nov., and Geothrix limicola sp. nov., six novel members of Acidobacteriota isolated from soils.</title>
        <authorList>
            <person name="Itoh H."/>
            <person name="Sugisawa Y."/>
            <person name="Mise K."/>
            <person name="Xu Z."/>
            <person name="Kuniyasu M."/>
            <person name="Ushijima N."/>
            <person name="Kawano K."/>
            <person name="Kobayashi E."/>
            <person name="Shiratori Y."/>
            <person name="Masuda Y."/>
            <person name="Senoo K."/>
        </authorList>
    </citation>
    <scope>NUCLEOTIDE SEQUENCE [LARGE SCALE GENOMIC DNA]</scope>
    <source>
        <strain evidence="3">W79</strain>
    </source>
</reference>